<feature type="transmembrane region" description="Helical" evidence="6">
    <location>
        <begin position="103"/>
        <end position="125"/>
    </location>
</feature>
<evidence type="ECO:0000256" key="5">
    <source>
        <dbReference type="ARBA" id="ARBA00023136"/>
    </source>
</evidence>
<evidence type="ECO:0000256" key="4">
    <source>
        <dbReference type="ARBA" id="ARBA00022989"/>
    </source>
</evidence>
<organism evidence="7 9">
    <name type="scientific">Rubrobacter radiotolerans</name>
    <name type="common">Arthrobacter radiotolerans</name>
    <dbReference type="NCBI Taxonomy" id="42256"/>
    <lineage>
        <taxon>Bacteria</taxon>
        <taxon>Bacillati</taxon>
        <taxon>Actinomycetota</taxon>
        <taxon>Rubrobacteria</taxon>
        <taxon>Rubrobacterales</taxon>
        <taxon>Rubrobacteraceae</taxon>
        <taxon>Rubrobacter</taxon>
    </lineage>
</organism>
<feature type="transmembrane region" description="Helical" evidence="6">
    <location>
        <begin position="242"/>
        <end position="261"/>
    </location>
</feature>
<evidence type="ECO:0000313" key="8">
    <source>
        <dbReference type="EMBL" id="MDX5894860.1"/>
    </source>
</evidence>
<dbReference type="InterPro" id="IPR002781">
    <property type="entry name" value="TM_pro_TauE-like"/>
</dbReference>
<dbReference type="Pfam" id="PF01925">
    <property type="entry name" value="TauE"/>
    <property type="match status" value="1"/>
</dbReference>
<dbReference type="InterPro" id="IPR051598">
    <property type="entry name" value="TSUP/Inactive_protease-like"/>
</dbReference>
<name>A0A023X4R6_RUBRA</name>
<dbReference type="KEGG" id="rrd:RradSPS_2174"/>
<accession>A0A023X4R6</accession>
<gene>
    <name evidence="7" type="ORF">RradSPS_2174</name>
    <name evidence="8" type="ORF">SIL72_12600</name>
</gene>
<keyword evidence="5 6" id="KW-0472">Membrane</keyword>
<reference evidence="8" key="2">
    <citation type="submission" date="2023-11" db="EMBL/GenBank/DDBJ databases">
        <title>MicrobeMod: A computational toolkit for identifying prokaryotic methylation and restriction-modification with nanopore sequencing.</title>
        <authorList>
            <person name="Crits-Christoph A."/>
            <person name="Kang S.C."/>
            <person name="Lee H."/>
            <person name="Ostrov N."/>
        </authorList>
    </citation>
    <scope>NUCLEOTIDE SEQUENCE</scope>
    <source>
        <strain evidence="8">ATCC 51242</strain>
    </source>
</reference>
<keyword evidence="4 6" id="KW-1133">Transmembrane helix</keyword>
<dbReference type="PANTHER" id="PTHR43701">
    <property type="entry name" value="MEMBRANE TRANSPORTER PROTEIN MJ0441-RELATED"/>
    <property type="match status" value="1"/>
</dbReference>
<evidence type="ECO:0000256" key="6">
    <source>
        <dbReference type="RuleBase" id="RU363041"/>
    </source>
</evidence>
<proteinExistence type="inferred from homology"/>
<dbReference type="Proteomes" id="UP000025229">
    <property type="component" value="Chromosome"/>
</dbReference>
<comment type="subcellular location">
    <subcellularLocation>
        <location evidence="6">Cell membrane</location>
        <topology evidence="6">Multi-pass membrane protein</topology>
    </subcellularLocation>
    <subcellularLocation>
        <location evidence="1">Membrane</location>
        <topology evidence="1">Multi-pass membrane protein</topology>
    </subcellularLocation>
</comment>
<reference evidence="7 9" key="1">
    <citation type="submission" date="2014-03" db="EMBL/GenBank/DDBJ databases">
        <title>Complete genome sequence of the Radio-Resistant Rubrobacter radiotolerans RSPS-4.</title>
        <authorList>
            <person name="Egas C.C."/>
            <person name="Barroso C.C."/>
            <person name="Froufe H.J.C."/>
            <person name="Pacheco J.J."/>
            <person name="Albuquerque L.L."/>
            <person name="da Costa M.M.S."/>
        </authorList>
    </citation>
    <scope>NUCLEOTIDE SEQUENCE [LARGE SCALE GENOMIC DNA]</scope>
    <source>
        <strain evidence="7 9">RSPS-4</strain>
    </source>
</reference>
<dbReference type="eggNOG" id="COG0730">
    <property type="taxonomic scope" value="Bacteria"/>
</dbReference>
<comment type="similarity">
    <text evidence="2 6">Belongs to the 4-toluene sulfonate uptake permease (TSUP) (TC 2.A.102) family.</text>
</comment>
<evidence type="ECO:0000256" key="2">
    <source>
        <dbReference type="ARBA" id="ARBA00009142"/>
    </source>
</evidence>
<evidence type="ECO:0000256" key="3">
    <source>
        <dbReference type="ARBA" id="ARBA00022692"/>
    </source>
</evidence>
<dbReference type="HOGENOM" id="CLU_045498_1_0_11"/>
<keyword evidence="6" id="KW-1003">Cell membrane</keyword>
<keyword evidence="9" id="KW-1185">Reference proteome</keyword>
<evidence type="ECO:0000313" key="7">
    <source>
        <dbReference type="EMBL" id="AHY47457.1"/>
    </source>
</evidence>
<protein>
    <recommendedName>
        <fullName evidence="6">Probable membrane transporter protein</fullName>
    </recommendedName>
</protein>
<dbReference type="EMBL" id="JAWXXX010000001">
    <property type="protein sequence ID" value="MDX5894860.1"/>
    <property type="molecule type" value="Genomic_DNA"/>
</dbReference>
<dbReference type="RefSeq" id="WP_038682653.1">
    <property type="nucleotide sequence ID" value="NZ_CP007514.1"/>
</dbReference>
<evidence type="ECO:0000313" key="9">
    <source>
        <dbReference type="Proteomes" id="UP000025229"/>
    </source>
</evidence>
<feature type="transmembrane region" description="Helical" evidence="6">
    <location>
        <begin position="69"/>
        <end position="91"/>
    </location>
</feature>
<dbReference type="Proteomes" id="UP001281130">
    <property type="component" value="Unassembled WGS sequence"/>
</dbReference>
<evidence type="ECO:0000256" key="1">
    <source>
        <dbReference type="ARBA" id="ARBA00004141"/>
    </source>
</evidence>
<dbReference type="OrthoDB" id="5189995at2"/>
<dbReference type="AlphaFoldDB" id="A0A023X4R6"/>
<dbReference type="PANTHER" id="PTHR43701:SF2">
    <property type="entry name" value="MEMBRANE TRANSPORTER PROTEIN YJNA-RELATED"/>
    <property type="match status" value="1"/>
</dbReference>
<feature type="transmembrane region" description="Helical" evidence="6">
    <location>
        <begin position="152"/>
        <end position="181"/>
    </location>
</feature>
<sequence>MVEIVFFGLVVGFLVGLTGVGGGSLMSPFLLGIGVPAPTAIGTDLVYATITKLVGSTQHYRMKSINFPVVGFLALGSIPAGLLGVATVNWLQRVYDPEMVNTLLKGAIGAVVVFVGLTLILRFFIPGREPSAVSGRWDGFSKMSVKRKSLTIALGAVAGYLVGLTSIGSGTMIAIVLLLLYPLIPAVIVGTDIAHGMMLSLVVGLAHAASGNVDFGLAASLLLGGIPGVILGAHLTRFVPGNLLRIVLAVMLIFVGTRLILGLF</sequence>
<dbReference type="GO" id="GO:0005886">
    <property type="term" value="C:plasma membrane"/>
    <property type="evidence" value="ECO:0007669"/>
    <property type="project" value="UniProtKB-SubCell"/>
</dbReference>
<feature type="transmembrane region" description="Helical" evidence="6">
    <location>
        <begin position="187"/>
        <end position="208"/>
    </location>
</feature>
<feature type="transmembrane region" description="Helical" evidence="6">
    <location>
        <begin position="215"/>
        <end position="236"/>
    </location>
</feature>
<keyword evidence="3 6" id="KW-0812">Transmembrane</keyword>
<dbReference type="EMBL" id="CP007514">
    <property type="protein sequence ID" value="AHY47457.1"/>
    <property type="molecule type" value="Genomic_DNA"/>
</dbReference>